<dbReference type="GO" id="GO:0016787">
    <property type="term" value="F:hydrolase activity"/>
    <property type="evidence" value="ECO:0007669"/>
    <property type="project" value="UniProtKB-KW"/>
</dbReference>
<evidence type="ECO:0000256" key="1">
    <source>
        <dbReference type="ARBA" id="ARBA00022801"/>
    </source>
</evidence>
<gene>
    <name evidence="4" type="ORF">FHP88_01300</name>
</gene>
<dbReference type="RefSeq" id="WP_144357178.1">
    <property type="nucleotide sequence ID" value="NZ_VMNH01000003.1"/>
</dbReference>
<dbReference type="InterPro" id="IPR001279">
    <property type="entry name" value="Metallo-B-lactamas"/>
</dbReference>
<dbReference type="InterPro" id="IPR050698">
    <property type="entry name" value="MBL"/>
</dbReference>
<feature type="domain" description="Beta-Casp" evidence="3">
    <location>
        <begin position="259"/>
        <end position="386"/>
    </location>
</feature>
<dbReference type="Pfam" id="PF07521">
    <property type="entry name" value="RMMBL"/>
    <property type="match status" value="1"/>
</dbReference>
<dbReference type="CDD" id="cd16295">
    <property type="entry name" value="TTHA0252-CPSF-like_MBL-fold"/>
    <property type="match status" value="1"/>
</dbReference>
<evidence type="ECO:0000313" key="5">
    <source>
        <dbReference type="Proteomes" id="UP000316649"/>
    </source>
</evidence>
<dbReference type="Pfam" id="PF00753">
    <property type="entry name" value="Lactamase_B"/>
    <property type="match status" value="1"/>
</dbReference>
<dbReference type="PANTHER" id="PTHR11203:SF37">
    <property type="entry name" value="INTEGRATOR COMPLEX SUBUNIT 11"/>
    <property type="match status" value="1"/>
</dbReference>
<organism evidence="4 5">
    <name type="scientific">Sedimenticola selenatireducens</name>
    <dbReference type="NCBI Taxonomy" id="191960"/>
    <lineage>
        <taxon>Bacteria</taxon>
        <taxon>Pseudomonadati</taxon>
        <taxon>Pseudomonadota</taxon>
        <taxon>Gammaproteobacteria</taxon>
        <taxon>Chromatiales</taxon>
        <taxon>Sedimenticolaceae</taxon>
        <taxon>Sedimenticola</taxon>
    </lineage>
</organism>
<reference evidence="4 5" key="1">
    <citation type="submission" date="2019-07" db="EMBL/GenBank/DDBJ databases">
        <title>The pathways for chlorine oxyanion respiration interact through the shared metabolite chlorate.</title>
        <authorList>
            <person name="Barnum T.P."/>
            <person name="Cheng Y."/>
            <person name="Hill K.A."/>
            <person name="Lucas L.N."/>
            <person name="Carlson H.K."/>
            <person name="Coates J.D."/>
        </authorList>
    </citation>
    <scope>NUCLEOTIDE SEQUENCE [LARGE SCALE GENOMIC DNA]</scope>
    <source>
        <strain evidence="4 5">BK-1</strain>
    </source>
</reference>
<dbReference type="InterPro" id="IPR022712">
    <property type="entry name" value="Beta_Casp"/>
</dbReference>
<evidence type="ECO:0000259" key="3">
    <source>
        <dbReference type="SMART" id="SM01027"/>
    </source>
</evidence>
<dbReference type="GO" id="GO:0004521">
    <property type="term" value="F:RNA endonuclease activity"/>
    <property type="evidence" value="ECO:0007669"/>
    <property type="project" value="TreeGrafter"/>
</dbReference>
<dbReference type="Proteomes" id="UP000316649">
    <property type="component" value="Unassembled WGS sequence"/>
</dbReference>
<dbReference type="AlphaFoldDB" id="A0A558DP60"/>
<dbReference type="OrthoDB" id="9803916at2"/>
<proteinExistence type="predicted"/>
<evidence type="ECO:0000259" key="2">
    <source>
        <dbReference type="SMART" id="SM00849"/>
    </source>
</evidence>
<sequence length="471" mass="52624">MSTLTFLGAAQRVTGSCYLIQTEQQKVLLECGMLQGEKRDKSKGKQREQEDPLPFDVTTLAAVVISHAHLDHSGMLPLLVKRGYSGPIYMTMQTEALLPTMHKDAAFLQEKDTEWENKRRARAGKRSIEPLYTLDDVERELGLCEGRPYGAVTEILPGIKLCFRDAGHILGSAIVELWIEDKGETKKLVFSGDLGNSHAPLMRDPEIITEADLLLLESTYGDRNHQSLEATIDEFKAALDAAAKSGGNVLIPSFAVGRTQDLIYHLGQLYQSGQLQQQNIYVDSPMATSISEIYEQYTRLFNKDDPEFRKLMTHDWQQWLPILRFTKSVEESMALNKISGGAIIIAGSGMCHGGRIRHHLKYNLWRKNTHLIISGFQARGTLGRLLVDGVKKVKILGSEIAVKAQIHTLGGFSAHAGQSQLLEWAGHMRKAMPRLYLVHGESDSMLALQKCFVDQFNWDASIPTLGEVIHF</sequence>
<protein>
    <submittedName>
        <fullName evidence="4">MBL fold metallo-hydrolase</fullName>
    </submittedName>
</protein>
<dbReference type="SMART" id="SM01027">
    <property type="entry name" value="Beta-Casp"/>
    <property type="match status" value="1"/>
</dbReference>
<dbReference type="SUPFAM" id="SSF56281">
    <property type="entry name" value="Metallo-hydrolase/oxidoreductase"/>
    <property type="match status" value="1"/>
</dbReference>
<dbReference type="InterPro" id="IPR011108">
    <property type="entry name" value="RMMBL"/>
</dbReference>
<dbReference type="Gene3D" id="3.60.15.10">
    <property type="entry name" value="Ribonuclease Z/Hydroxyacylglutathione hydrolase-like"/>
    <property type="match status" value="1"/>
</dbReference>
<accession>A0A558DP60</accession>
<dbReference type="Gene3D" id="3.40.50.10890">
    <property type="match status" value="1"/>
</dbReference>
<dbReference type="Pfam" id="PF10996">
    <property type="entry name" value="Beta-Casp"/>
    <property type="match status" value="1"/>
</dbReference>
<feature type="domain" description="Metallo-beta-lactamase" evidence="2">
    <location>
        <begin position="14"/>
        <end position="239"/>
    </location>
</feature>
<dbReference type="EMBL" id="VMNH01000003">
    <property type="protein sequence ID" value="TVO78333.1"/>
    <property type="molecule type" value="Genomic_DNA"/>
</dbReference>
<evidence type="ECO:0000313" key="4">
    <source>
        <dbReference type="EMBL" id="TVO78333.1"/>
    </source>
</evidence>
<comment type="caution">
    <text evidence="4">The sequence shown here is derived from an EMBL/GenBank/DDBJ whole genome shotgun (WGS) entry which is preliminary data.</text>
</comment>
<keyword evidence="1 4" id="KW-0378">Hydrolase</keyword>
<dbReference type="InterPro" id="IPR036866">
    <property type="entry name" value="RibonucZ/Hydroxyglut_hydro"/>
</dbReference>
<dbReference type="SMART" id="SM00849">
    <property type="entry name" value="Lactamase_B"/>
    <property type="match status" value="1"/>
</dbReference>
<dbReference type="PANTHER" id="PTHR11203">
    <property type="entry name" value="CLEAVAGE AND POLYADENYLATION SPECIFICITY FACTOR FAMILY MEMBER"/>
    <property type="match status" value="1"/>
</dbReference>
<name>A0A558DP60_9GAMM</name>
<keyword evidence="5" id="KW-1185">Reference proteome</keyword>